<dbReference type="InterPro" id="IPR051751">
    <property type="entry name" value="Immunoreceptor_sig_adapters"/>
</dbReference>
<dbReference type="PROSITE" id="PS50001">
    <property type="entry name" value="SH2"/>
    <property type="match status" value="1"/>
</dbReference>
<evidence type="ECO:0000256" key="2">
    <source>
        <dbReference type="PROSITE-ProRule" id="PRU00191"/>
    </source>
</evidence>
<accession>A0A674EHK0</accession>
<dbReference type="PANTHER" id="PTHR14098">
    <property type="entry name" value="SH2 DOMAIN CONTAINING PROTEIN"/>
    <property type="match status" value="1"/>
</dbReference>
<organism evidence="6 7">
    <name type="scientific">Salmo trutta</name>
    <name type="common">Brown trout</name>
    <dbReference type="NCBI Taxonomy" id="8032"/>
    <lineage>
        <taxon>Eukaryota</taxon>
        <taxon>Metazoa</taxon>
        <taxon>Chordata</taxon>
        <taxon>Craniata</taxon>
        <taxon>Vertebrata</taxon>
        <taxon>Euteleostomi</taxon>
        <taxon>Actinopterygii</taxon>
        <taxon>Neopterygii</taxon>
        <taxon>Teleostei</taxon>
        <taxon>Protacanthopterygii</taxon>
        <taxon>Salmoniformes</taxon>
        <taxon>Salmonidae</taxon>
        <taxon>Salmoninae</taxon>
        <taxon>Salmo</taxon>
    </lineage>
</organism>
<reference evidence="6" key="2">
    <citation type="submission" date="2025-09" db="UniProtKB">
        <authorList>
            <consortium name="Ensembl"/>
        </authorList>
    </citation>
    <scope>IDENTIFICATION</scope>
</reference>
<name>A0A674EHK0_SALTR</name>
<feature type="region of interest" description="Disordered" evidence="3">
    <location>
        <begin position="95"/>
        <end position="293"/>
    </location>
</feature>
<keyword evidence="4" id="KW-0472">Membrane</keyword>
<dbReference type="FunFam" id="3.30.505.10:FF:000016">
    <property type="entry name" value="B-cell linker protein isoform 2"/>
    <property type="match status" value="1"/>
</dbReference>
<dbReference type="InterPro" id="IPR036860">
    <property type="entry name" value="SH2_dom_sf"/>
</dbReference>
<feature type="compositionally biased region" description="Pro residues" evidence="3">
    <location>
        <begin position="254"/>
        <end position="267"/>
    </location>
</feature>
<dbReference type="GeneTree" id="ENSGT00940000162822"/>
<feature type="region of interest" description="Disordered" evidence="3">
    <location>
        <begin position="64"/>
        <end position="83"/>
    </location>
</feature>
<dbReference type="SMART" id="SM00252">
    <property type="entry name" value="SH2"/>
    <property type="match status" value="1"/>
</dbReference>
<evidence type="ECO:0000256" key="4">
    <source>
        <dbReference type="SAM" id="Phobius"/>
    </source>
</evidence>
<dbReference type="GO" id="GO:0007169">
    <property type="term" value="P:cell surface receptor protein tyrosine kinase signaling pathway"/>
    <property type="evidence" value="ECO:0007669"/>
    <property type="project" value="TreeGrafter"/>
</dbReference>
<feature type="transmembrane region" description="Helical" evidence="4">
    <location>
        <begin position="6"/>
        <end position="26"/>
    </location>
</feature>
<sequence length="413" mass="46219">MVPLYGSYSVKCLFCSLSLSLLWLYLSCPPFLSLLFHSPLYFLCLYFFVSENNAGYGGWPEDEFDEEDGDTYEAPPCERPAMTVPSRHVEENLYLERTSERSNPVLTKRQAAPPPRPAKMVPMGKALKQQPHPEEFYIDPNTKKPPEIDRKEKPGKRSTPKKFASSPPPAEEDVYLDPNEGQEDSDDLYLEPTAACPPAPRGPMRMPLPPKTAATPPPMPIKPPVPRAKSSSLLVNEAKTAPPPDIRRSMFPGKLPPPTLGIKPPLPASLKEPKPSPPPPPVVHSTAAVSPPGMKTTMQEKEWFAGNCDRKTAEDFLLQINKDGAFLIRHSSAQNARQPYTLAVLYRQKVYNIPIRFLEEMRGYALGKEGKKNEEFFCSLQEIISHHKNNQLLLIDSKSQAKHTTYLTHPACP</sequence>
<evidence type="ECO:0000256" key="1">
    <source>
        <dbReference type="ARBA" id="ARBA00022999"/>
    </source>
</evidence>
<feature type="compositionally biased region" description="Acidic residues" evidence="3">
    <location>
        <begin position="170"/>
        <end position="189"/>
    </location>
</feature>
<keyword evidence="7" id="KW-1185">Reference proteome</keyword>
<feature type="domain" description="SH2" evidence="5">
    <location>
        <begin position="303"/>
        <end position="411"/>
    </location>
</feature>
<evidence type="ECO:0000259" key="5">
    <source>
        <dbReference type="PROSITE" id="PS50001"/>
    </source>
</evidence>
<dbReference type="OMA" id="EVPPCER"/>
<keyword evidence="1 2" id="KW-0727">SH2 domain</keyword>
<keyword evidence="4" id="KW-0812">Transmembrane</keyword>
<dbReference type="InterPro" id="IPR000980">
    <property type="entry name" value="SH2"/>
</dbReference>
<proteinExistence type="predicted"/>
<dbReference type="Gene3D" id="3.30.505.10">
    <property type="entry name" value="SH2 domain"/>
    <property type="match status" value="1"/>
</dbReference>
<evidence type="ECO:0000313" key="6">
    <source>
        <dbReference type="Ensembl" id="ENSSTUP00000107117.1"/>
    </source>
</evidence>
<dbReference type="PRINTS" id="PR00401">
    <property type="entry name" value="SH2DOMAIN"/>
</dbReference>
<dbReference type="Ensembl" id="ENSSTUT00000114776.1">
    <property type="protein sequence ID" value="ENSSTUP00000107117.1"/>
    <property type="gene ID" value="ENSSTUG00000047645.1"/>
</dbReference>
<dbReference type="InParanoid" id="A0A674EHK0"/>
<gene>
    <name evidence="6" type="primary">LOC115200282</name>
</gene>
<keyword evidence="4" id="KW-1133">Transmembrane helix</keyword>
<dbReference type="Proteomes" id="UP000472277">
    <property type="component" value="Chromosome 9"/>
</dbReference>
<protein>
    <submittedName>
        <fullName evidence="6">B-cell linker protein-like</fullName>
    </submittedName>
</protein>
<feature type="compositionally biased region" description="Basic and acidic residues" evidence="3">
    <location>
        <begin position="131"/>
        <end position="152"/>
    </location>
</feature>
<feature type="compositionally biased region" description="Low complexity" evidence="3">
    <location>
        <begin position="283"/>
        <end position="292"/>
    </location>
</feature>
<feature type="compositionally biased region" description="Pro residues" evidence="3">
    <location>
        <begin position="195"/>
        <end position="226"/>
    </location>
</feature>
<dbReference type="GO" id="GO:0035556">
    <property type="term" value="P:intracellular signal transduction"/>
    <property type="evidence" value="ECO:0007669"/>
    <property type="project" value="TreeGrafter"/>
</dbReference>
<dbReference type="AlphaFoldDB" id="A0A674EHK0"/>
<reference evidence="6" key="1">
    <citation type="submission" date="2025-08" db="UniProtKB">
        <authorList>
            <consortium name="Ensembl"/>
        </authorList>
    </citation>
    <scope>IDENTIFICATION</scope>
</reference>
<dbReference type="GO" id="GO:0005737">
    <property type="term" value="C:cytoplasm"/>
    <property type="evidence" value="ECO:0007669"/>
    <property type="project" value="UniProtKB-ARBA"/>
</dbReference>
<dbReference type="Pfam" id="PF00017">
    <property type="entry name" value="SH2"/>
    <property type="match status" value="1"/>
</dbReference>
<evidence type="ECO:0000256" key="3">
    <source>
        <dbReference type="SAM" id="MobiDB-lite"/>
    </source>
</evidence>
<dbReference type="PANTHER" id="PTHR14098:SF17">
    <property type="entry name" value="B-CELL LINKER PROTEIN"/>
    <property type="match status" value="1"/>
</dbReference>
<evidence type="ECO:0000313" key="7">
    <source>
        <dbReference type="Proteomes" id="UP000472277"/>
    </source>
</evidence>
<dbReference type="SUPFAM" id="SSF55550">
    <property type="entry name" value="SH2 domain"/>
    <property type="match status" value="1"/>
</dbReference>